<dbReference type="Pfam" id="PF13450">
    <property type="entry name" value="NAD_binding_8"/>
    <property type="match status" value="1"/>
</dbReference>
<proteinExistence type="inferred from homology"/>
<dbReference type="Pfam" id="PF00743">
    <property type="entry name" value="FMO-like"/>
    <property type="match status" value="1"/>
</dbReference>
<evidence type="ECO:0000256" key="2">
    <source>
        <dbReference type="ARBA" id="ARBA00022630"/>
    </source>
</evidence>
<dbReference type="InterPro" id="IPR050346">
    <property type="entry name" value="FMO-like"/>
</dbReference>
<evidence type="ECO:0000256" key="1">
    <source>
        <dbReference type="ARBA" id="ARBA00009183"/>
    </source>
</evidence>
<organism evidence="5 6">
    <name type="scientific">Diaporthe australafricana</name>
    <dbReference type="NCBI Taxonomy" id="127596"/>
    <lineage>
        <taxon>Eukaryota</taxon>
        <taxon>Fungi</taxon>
        <taxon>Dikarya</taxon>
        <taxon>Ascomycota</taxon>
        <taxon>Pezizomycotina</taxon>
        <taxon>Sordariomycetes</taxon>
        <taxon>Sordariomycetidae</taxon>
        <taxon>Diaporthales</taxon>
        <taxon>Diaporthaceae</taxon>
        <taxon>Diaporthe</taxon>
    </lineage>
</organism>
<evidence type="ECO:0000256" key="3">
    <source>
        <dbReference type="ARBA" id="ARBA00022827"/>
    </source>
</evidence>
<dbReference type="InterPro" id="IPR020946">
    <property type="entry name" value="Flavin_mOase-like"/>
</dbReference>
<dbReference type="Proteomes" id="UP001583177">
    <property type="component" value="Unassembled WGS sequence"/>
</dbReference>
<evidence type="ECO:0000313" key="5">
    <source>
        <dbReference type="EMBL" id="KAL1847869.1"/>
    </source>
</evidence>
<dbReference type="EMBL" id="JAWRVE010000230">
    <property type="protein sequence ID" value="KAL1847869.1"/>
    <property type="molecule type" value="Genomic_DNA"/>
</dbReference>
<name>A0ABR3VXR7_9PEZI</name>
<sequence>MGAEKLIKSVAIIGAGASGTITAAALKSENYFDRIRVFERRETAGGTWIFDASPGPELPIKPGKLPPQIDPPLQIPEQLPRVTAPVKQERYSKTPVYNSLTTNVPDIAMCFSDSRFAYGPFPPHHVPRQYLENYVATHELDENLVLNTTVEDVSKIPPSSADSGLDRWKLTLRKHDALRRVDVWWTEDFDALVIANGHYSVPFIPHVDGLEEYLKKYPDRVVHSKYYRSPTVYSGQKVLTIGNSASGSDIFNELTKTAQLPVYSSRRHKSPFEGDKPQPGVIWKPIITRYHPDGRIEFEDGSVLGPDDVDKIIYATGYRPSFPFWNSRANGRPIYDYEVGKLVNTYWHTFFHDLPTLAAVGIEKGLTFRSFEYQAVALARLFSGRNAVPLPPVREQCRWEEERTAWVRATGRKFHDIESQPGRLGEDSFKWLGYLYRLAGLGTLTGDGRVPPVLSKELLHAVRTIHKYPQYGEDEAGVEPREYAGESSSGGMDAAKEWVVVDGL</sequence>
<keyword evidence="4" id="KW-0560">Oxidoreductase</keyword>
<accession>A0ABR3VXR7</accession>
<keyword evidence="6" id="KW-1185">Reference proteome</keyword>
<keyword evidence="3" id="KW-0274">FAD</keyword>
<dbReference type="InterPro" id="IPR036188">
    <property type="entry name" value="FAD/NAD-bd_sf"/>
</dbReference>
<dbReference type="Gene3D" id="3.50.50.60">
    <property type="entry name" value="FAD/NAD(P)-binding domain"/>
    <property type="match status" value="2"/>
</dbReference>
<reference evidence="5 6" key="1">
    <citation type="journal article" date="2024" name="IMA Fungus">
        <title>IMA Genome - F19 : A genome assembly and annotation guide to empower mycologists, including annotated draft genome sequences of Ceratocystis pirilliformis, Diaporthe australafricana, Fusarium ophioides, Paecilomyces lecythidis, and Sporothrix stenoceras.</title>
        <authorList>
            <person name="Aylward J."/>
            <person name="Wilson A.M."/>
            <person name="Visagie C.M."/>
            <person name="Spraker J."/>
            <person name="Barnes I."/>
            <person name="Buitendag C."/>
            <person name="Ceriani C."/>
            <person name="Del Mar Angel L."/>
            <person name="du Plessis D."/>
            <person name="Fuchs T."/>
            <person name="Gasser K."/>
            <person name="Kramer D."/>
            <person name="Li W."/>
            <person name="Munsamy K."/>
            <person name="Piso A."/>
            <person name="Price J.L."/>
            <person name="Sonnekus B."/>
            <person name="Thomas C."/>
            <person name="van der Nest A."/>
            <person name="van Dijk A."/>
            <person name="van Heerden A."/>
            <person name="van Vuuren N."/>
            <person name="Yilmaz N."/>
            <person name="Duong T.A."/>
            <person name="van der Merwe N.A."/>
            <person name="Wingfield M.J."/>
            <person name="Wingfield B.D."/>
        </authorList>
    </citation>
    <scope>NUCLEOTIDE SEQUENCE [LARGE SCALE GENOMIC DNA]</scope>
    <source>
        <strain evidence="5 6">CMW 18300</strain>
    </source>
</reference>
<evidence type="ECO:0000313" key="6">
    <source>
        <dbReference type="Proteomes" id="UP001583177"/>
    </source>
</evidence>
<evidence type="ECO:0000256" key="4">
    <source>
        <dbReference type="ARBA" id="ARBA00023002"/>
    </source>
</evidence>
<gene>
    <name evidence="5" type="ORF">Daus18300_013784</name>
</gene>
<keyword evidence="2" id="KW-0285">Flavoprotein</keyword>
<evidence type="ECO:0008006" key="7">
    <source>
        <dbReference type="Google" id="ProtNLM"/>
    </source>
</evidence>
<comment type="caution">
    <text evidence="5">The sequence shown here is derived from an EMBL/GenBank/DDBJ whole genome shotgun (WGS) entry which is preliminary data.</text>
</comment>
<dbReference type="PANTHER" id="PTHR23023">
    <property type="entry name" value="DIMETHYLANILINE MONOOXYGENASE"/>
    <property type="match status" value="1"/>
</dbReference>
<protein>
    <recommendedName>
        <fullName evidence="7">Thiol-specific monooxygenase</fullName>
    </recommendedName>
</protein>
<dbReference type="SUPFAM" id="SSF51905">
    <property type="entry name" value="FAD/NAD(P)-binding domain"/>
    <property type="match status" value="1"/>
</dbReference>
<comment type="similarity">
    <text evidence="1">Belongs to the FMO family.</text>
</comment>